<sequence length="374" mass="43483">MYKADSPSRSYHASIGALKQTEATMKTTNIALCLRRRVFHIVLLIIVFSLVISTCRRQTHFESFLQSLSISFEDFPPDYQAALDKAKKDNTPVDYDLGHLFNETSTIARKIHFIWFKNLYDDASRPSQIPTTGSDAPAECSKLNPNFEMLIWNSTAARDLLSDHYAWFIPTYDNYHYPIQRVDAFKYFVLWHFGGIYMDLDITCRRSLEPLVHFPAWFPKAQPFGVNNDLMATRQHHPIVRRMMESLYSRDKSLIFPYLTIFWSTGPQFTSDMVKTWWRDIGAVVSNTVHGKENDIDSIYVLPLPFYSEEYSFFGHSPGGTWHGSDVAVVLWFVERPWLAVMLAISPLWVALTTLIWRKWSLNTRKVKRRCLPV</sequence>
<keyword evidence="6 7" id="KW-0472">Membrane</keyword>
<dbReference type="AlphaFoldDB" id="A0A6A6FZ82"/>
<accession>A0A6A6FZ82</accession>
<evidence type="ECO:0000256" key="3">
    <source>
        <dbReference type="ARBA" id="ARBA00022679"/>
    </source>
</evidence>
<dbReference type="OrthoDB" id="3647at2759"/>
<dbReference type="Pfam" id="PF04488">
    <property type="entry name" value="Gly_transf_sug"/>
    <property type="match status" value="1"/>
</dbReference>
<dbReference type="SUPFAM" id="SSF53448">
    <property type="entry name" value="Nucleotide-diphospho-sugar transferases"/>
    <property type="match status" value="1"/>
</dbReference>
<dbReference type="Proteomes" id="UP000799538">
    <property type="component" value="Unassembled WGS sequence"/>
</dbReference>
<organism evidence="8 9">
    <name type="scientific">Elsinoe ampelina</name>
    <dbReference type="NCBI Taxonomy" id="302913"/>
    <lineage>
        <taxon>Eukaryota</taxon>
        <taxon>Fungi</taxon>
        <taxon>Dikarya</taxon>
        <taxon>Ascomycota</taxon>
        <taxon>Pezizomycotina</taxon>
        <taxon>Dothideomycetes</taxon>
        <taxon>Dothideomycetidae</taxon>
        <taxon>Myriangiales</taxon>
        <taxon>Elsinoaceae</taxon>
        <taxon>Elsinoe</taxon>
    </lineage>
</organism>
<evidence type="ECO:0000256" key="7">
    <source>
        <dbReference type="SAM" id="Phobius"/>
    </source>
</evidence>
<comment type="similarity">
    <text evidence="2">Belongs to the glycosyltransferase 32 family.</text>
</comment>
<dbReference type="EMBL" id="ML992538">
    <property type="protein sequence ID" value="KAF2218558.1"/>
    <property type="molecule type" value="Genomic_DNA"/>
</dbReference>
<dbReference type="PANTHER" id="PTHR32385">
    <property type="entry name" value="MANNOSYL PHOSPHORYLINOSITOL CERAMIDE SYNTHASE"/>
    <property type="match status" value="1"/>
</dbReference>
<evidence type="ECO:0000256" key="4">
    <source>
        <dbReference type="ARBA" id="ARBA00022692"/>
    </source>
</evidence>
<dbReference type="PANTHER" id="PTHR32385:SF20">
    <property type="entry name" value="MANNOSYL PHOSPHORYLINOSITOL CERAMIDE SYNTHASE CSH1-RELATED"/>
    <property type="match status" value="1"/>
</dbReference>
<dbReference type="InterPro" id="IPR051706">
    <property type="entry name" value="Glycosyltransferase_domain"/>
</dbReference>
<dbReference type="GO" id="GO:0016020">
    <property type="term" value="C:membrane"/>
    <property type="evidence" value="ECO:0007669"/>
    <property type="project" value="UniProtKB-SubCell"/>
</dbReference>
<evidence type="ECO:0000256" key="6">
    <source>
        <dbReference type="ARBA" id="ARBA00023136"/>
    </source>
</evidence>
<gene>
    <name evidence="8" type="ORF">BDZ85DRAFT_270162</name>
</gene>
<dbReference type="InterPro" id="IPR007577">
    <property type="entry name" value="GlycoTrfase_DXD_sugar-bd_CS"/>
</dbReference>
<evidence type="ECO:0000256" key="2">
    <source>
        <dbReference type="ARBA" id="ARBA00009003"/>
    </source>
</evidence>
<keyword evidence="4 7" id="KW-0812">Transmembrane</keyword>
<dbReference type="GO" id="GO:0051999">
    <property type="term" value="P:mannosyl-inositol phosphorylceramide biosynthetic process"/>
    <property type="evidence" value="ECO:0007669"/>
    <property type="project" value="TreeGrafter"/>
</dbReference>
<reference evidence="9" key="1">
    <citation type="journal article" date="2020" name="Stud. Mycol.">
        <title>101 Dothideomycetes genomes: A test case for predicting lifestyles and emergence of pathogens.</title>
        <authorList>
            <person name="Haridas S."/>
            <person name="Albert R."/>
            <person name="Binder M."/>
            <person name="Bloem J."/>
            <person name="LaButti K."/>
            <person name="Salamov A."/>
            <person name="Andreopoulos B."/>
            <person name="Baker S."/>
            <person name="Barry K."/>
            <person name="Bills G."/>
            <person name="Bluhm B."/>
            <person name="Cannon C."/>
            <person name="Castanera R."/>
            <person name="Culley D."/>
            <person name="Daum C."/>
            <person name="Ezra D."/>
            <person name="Gonzalez J."/>
            <person name="Henrissat B."/>
            <person name="Kuo A."/>
            <person name="Liang C."/>
            <person name="Lipzen A."/>
            <person name="Lutzoni F."/>
            <person name="Magnuson J."/>
            <person name="Mondo S."/>
            <person name="Nolan M."/>
            <person name="Ohm R."/>
            <person name="Pangilinan J."/>
            <person name="Park H.-J."/>
            <person name="Ramirez L."/>
            <person name="Alfaro M."/>
            <person name="Sun H."/>
            <person name="Tritt A."/>
            <person name="Yoshinaga Y."/>
            <person name="Zwiers L.-H."/>
            <person name="Turgeon B."/>
            <person name="Goodwin S."/>
            <person name="Spatafora J."/>
            <person name="Crous P."/>
            <person name="Grigoriev I."/>
        </authorList>
    </citation>
    <scope>NUCLEOTIDE SEQUENCE [LARGE SCALE GENOMIC DNA]</scope>
    <source>
        <strain evidence="9">CECT 20119</strain>
    </source>
</reference>
<feature type="transmembrane region" description="Helical" evidence="7">
    <location>
        <begin position="38"/>
        <end position="55"/>
    </location>
</feature>
<dbReference type="InterPro" id="IPR029044">
    <property type="entry name" value="Nucleotide-diphossugar_trans"/>
</dbReference>
<keyword evidence="3 8" id="KW-0808">Transferase</keyword>
<dbReference type="GO" id="GO:0000030">
    <property type="term" value="F:mannosyltransferase activity"/>
    <property type="evidence" value="ECO:0007669"/>
    <property type="project" value="TreeGrafter"/>
</dbReference>
<comment type="subcellular location">
    <subcellularLocation>
        <location evidence="1">Membrane</location>
    </subcellularLocation>
</comment>
<evidence type="ECO:0000313" key="9">
    <source>
        <dbReference type="Proteomes" id="UP000799538"/>
    </source>
</evidence>
<feature type="transmembrane region" description="Helical" evidence="7">
    <location>
        <begin position="338"/>
        <end position="360"/>
    </location>
</feature>
<keyword evidence="9" id="KW-1185">Reference proteome</keyword>
<evidence type="ECO:0000256" key="5">
    <source>
        <dbReference type="ARBA" id="ARBA00022989"/>
    </source>
</evidence>
<evidence type="ECO:0000256" key="1">
    <source>
        <dbReference type="ARBA" id="ARBA00004370"/>
    </source>
</evidence>
<evidence type="ECO:0000313" key="8">
    <source>
        <dbReference type="EMBL" id="KAF2218558.1"/>
    </source>
</evidence>
<dbReference type="Gene3D" id="3.90.550.20">
    <property type="match status" value="1"/>
</dbReference>
<protein>
    <submittedName>
        <fullName evidence="8">Nucleotide-diphospho-sugar transferase</fullName>
    </submittedName>
</protein>
<name>A0A6A6FZ82_9PEZI</name>
<proteinExistence type="inferred from homology"/>
<keyword evidence="5 7" id="KW-1133">Transmembrane helix</keyword>